<keyword evidence="4 6" id="KW-1133">Transmembrane helix</keyword>
<feature type="transmembrane region" description="Helical" evidence="6">
    <location>
        <begin position="302"/>
        <end position="327"/>
    </location>
</feature>
<evidence type="ECO:0000256" key="3">
    <source>
        <dbReference type="ARBA" id="ARBA00022692"/>
    </source>
</evidence>
<accession>A0ABT3GWD2</accession>
<dbReference type="InterPro" id="IPR050545">
    <property type="entry name" value="Mycobact_MmpL"/>
</dbReference>
<feature type="transmembrane region" description="Helical" evidence="6">
    <location>
        <begin position="395"/>
        <end position="411"/>
    </location>
</feature>
<organism evidence="8 9">
    <name type="scientific">Pararhodobacter zhoushanensis</name>
    <dbReference type="NCBI Taxonomy" id="2479545"/>
    <lineage>
        <taxon>Bacteria</taxon>
        <taxon>Pseudomonadati</taxon>
        <taxon>Pseudomonadota</taxon>
        <taxon>Alphaproteobacteria</taxon>
        <taxon>Rhodobacterales</taxon>
        <taxon>Paracoccaceae</taxon>
        <taxon>Pararhodobacter</taxon>
    </lineage>
</organism>
<dbReference type="InterPro" id="IPR004869">
    <property type="entry name" value="MMPL_dom"/>
</dbReference>
<dbReference type="RefSeq" id="WP_264504931.1">
    <property type="nucleotide sequence ID" value="NZ_JAPDFL010000001.1"/>
</dbReference>
<feature type="transmembrane region" description="Helical" evidence="6">
    <location>
        <begin position="240"/>
        <end position="259"/>
    </location>
</feature>
<feature type="domain" description="SSD" evidence="7">
    <location>
        <begin position="577"/>
        <end position="701"/>
    </location>
</feature>
<feature type="transmembrane region" description="Helical" evidence="6">
    <location>
        <begin position="604"/>
        <end position="626"/>
    </location>
</feature>
<evidence type="ECO:0000256" key="1">
    <source>
        <dbReference type="ARBA" id="ARBA00004651"/>
    </source>
</evidence>
<reference evidence="8 9" key="1">
    <citation type="submission" date="2022-10" db="EMBL/GenBank/DDBJ databases">
        <title>Pararhodobacter sp. nov., isolated from marine algae.</title>
        <authorList>
            <person name="Choi B.J."/>
            <person name="Kim J.M."/>
            <person name="Lee J.K."/>
            <person name="Choi D.G."/>
            <person name="Jeon C.O."/>
        </authorList>
    </citation>
    <scope>NUCLEOTIDE SEQUENCE [LARGE SCALE GENOMIC DNA]</scope>
    <source>
        <strain evidence="8 9">ZQ420</strain>
    </source>
</reference>
<protein>
    <submittedName>
        <fullName evidence="8">MMPL family transporter</fullName>
    </submittedName>
</protein>
<comment type="subcellular location">
    <subcellularLocation>
        <location evidence="1">Cell membrane</location>
        <topology evidence="1">Multi-pass membrane protein</topology>
    </subcellularLocation>
</comment>
<evidence type="ECO:0000259" key="7">
    <source>
        <dbReference type="PROSITE" id="PS50156"/>
    </source>
</evidence>
<evidence type="ECO:0000313" key="8">
    <source>
        <dbReference type="EMBL" id="MCW1931847.1"/>
    </source>
</evidence>
<proteinExistence type="predicted"/>
<feature type="transmembrane region" description="Helical" evidence="6">
    <location>
        <begin position="552"/>
        <end position="570"/>
    </location>
</feature>
<feature type="transmembrane region" description="Helical" evidence="6">
    <location>
        <begin position="271"/>
        <end position="290"/>
    </location>
</feature>
<evidence type="ECO:0000256" key="4">
    <source>
        <dbReference type="ARBA" id="ARBA00022989"/>
    </source>
</evidence>
<feature type="transmembrane region" description="Helical" evidence="6">
    <location>
        <begin position="214"/>
        <end position="233"/>
    </location>
</feature>
<sequence length="704" mass="73310">MTQAAAPQSPALVRFFGLLLARPLWPGLALALVTLLSVWQITTLRVAVDLSGLIGPQTDGAQALVRYEETFAPFRAEEVLLVRAPSFADDDALAALDDLVLELQFVDGVAQVISLAALPAPGRTGSWLNGPELAALPPADRLTLMRTQNPLAAQLMSADLTATVIAVGAERGRAGDGFSQRVLAAVQGIDGLSVELVGLLEVQRSIAEELIHDLVLLVPAAVVLCLIVSMILFRSVRAVAVIALPPIAGLVWFMGFLGWSGTPIDPVMGSLPVVLIVLAFSDAIHVYHAAIHALDTPGDRRAALALALGQTAPAAALTSLTTVIAFASLALPDSPSLNAMAWTGGVGMALCLVSVLLMTPVLMWALGVPRAGGRVPRLFDAVVPPAQAVSRHTRLVPVAAALILAGVWALQSQSTLGFRYADYLPRGAAVTQALGEMEAAGLGSDRMLVIVQDDPADPLARVEAAAGALWGPEGAAWVASDAGQGMLARMASRDGTAHALPVQLPIAARDVRADEALALLADRLEAAGVGPETQVIGPGYALLTEGPKIVQSLRMGLYTTILAITLLVALVHRSMRLALVALVVNLIPILGVEAWLVLLGREVTIMNMIALTVAFGIAVDDTLHFLNRYKLAQGNTEARVRQAVAQAGPPMAATTAILLAGLVVTLFSALPGLSIYGGLIALAVALALAADLFLLPGLIRRSVK</sequence>
<feature type="transmembrane region" description="Helical" evidence="6">
    <location>
        <begin position="675"/>
        <end position="699"/>
    </location>
</feature>
<dbReference type="SUPFAM" id="SSF82866">
    <property type="entry name" value="Multidrug efflux transporter AcrB transmembrane domain"/>
    <property type="match status" value="2"/>
</dbReference>
<keyword evidence="2" id="KW-1003">Cell membrane</keyword>
<name>A0ABT3GWD2_9RHOB</name>
<dbReference type="Gene3D" id="1.20.1640.10">
    <property type="entry name" value="Multidrug efflux transporter AcrB transmembrane domain"/>
    <property type="match status" value="2"/>
</dbReference>
<dbReference type="EMBL" id="JAPDFL010000001">
    <property type="protein sequence ID" value="MCW1931847.1"/>
    <property type="molecule type" value="Genomic_DNA"/>
</dbReference>
<feature type="domain" description="SSD" evidence="7">
    <location>
        <begin position="256"/>
        <end position="365"/>
    </location>
</feature>
<comment type="caution">
    <text evidence="8">The sequence shown here is derived from an EMBL/GenBank/DDBJ whole genome shotgun (WGS) entry which is preliminary data.</text>
</comment>
<dbReference type="PANTHER" id="PTHR33406:SF12">
    <property type="entry name" value="BLR2997 PROTEIN"/>
    <property type="match status" value="1"/>
</dbReference>
<keyword evidence="9" id="KW-1185">Reference proteome</keyword>
<dbReference type="InterPro" id="IPR000731">
    <property type="entry name" value="SSD"/>
</dbReference>
<dbReference type="Pfam" id="PF03176">
    <property type="entry name" value="MMPL"/>
    <property type="match status" value="2"/>
</dbReference>
<feature type="transmembrane region" description="Helical" evidence="6">
    <location>
        <begin position="339"/>
        <end position="367"/>
    </location>
</feature>
<dbReference type="PANTHER" id="PTHR33406">
    <property type="entry name" value="MEMBRANE PROTEIN MJ1562-RELATED"/>
    <property type="match status" value="1"/>
</dbReference>
<gene>
    <name evidence="8" type="ORF">OKW52_06125</name>
</gene>
<feature type="transmembrane region" description="Helical" evidence="6">
    <location>
        <begin position="577"/>
        <end position="598"/>
    </location>
</feature>
<keyword evidence="3 6" id="KW-0812">Transmembrane</keyword>
<evidence type="ECO:0000256" key="2">
    <source>
        <dbReference type="ARBA" id="ARBA00022475"/>
    </source>
</evidence>
<dbReference type="PROSITE" id="PS50156">
    <property type="entry name" value="SSD"/>
    <property type="match status" value="2"/>
</dbReference>
<feature type="transmembrane region" description="Helical" evidence="6">
    <location>
        <begin position="647"/>
        <end position="669"/>
    </location>
</feature>
<evidence type="ECO:0000313" key="9">
    <source>
        <dbReference type="Proteomes" id="UP001208938"/>
    </source>
</evidence>
<dbReference type="Proteomes" id="UP001208938">
    <property type="component" value="Unassembled WGS sequence"/>
</dbReference>
<keyword evidence="5 6" id="KW-0472">Membrane</keyword>
<evidence type="ECO:0000256" key="5">
    <source>
        <dbReference type="ARBA" id="ARBA00023136"/>
    </source>
</evidence>
<evidence type="ECO:0000256" key="6">
    <source>
        <dbReference type="SAM" id="Phobius"/>
    </source>
</evidence>